<accession>A0A923L800</accession>
<keyword evidence="3" id="KW-0815">Transposition</keyword>
<gene>
    <name evidence="11" type="primary">tnpB</name>
    <name evidence="11" type="ORF">H8S33_14980</name>
</gene>
<comment type="similarity">
    <text evidence="1">In the C-terminal section; belongs to the transposase 35 family.</text>
</comment>
<dbReference type="AlphaFoldDB" id="A0A923L800"/>
<keyword evidence="12" id="KW-1185">Reference proteome</keyword>
<sequence>MLVKKAYKFRIYPTREQKRQIVKTLGCSRFVFNHFLVKWNDTYKQTGKGLTYNACSAQLPQLKKELSWLKEVDSIAVQTSLQNLSDAFSRFFKKQNKAPRFKSKKHLVQSYTTKQTNGNISMEGNKIKLPKLGLVRFTKSREVHGRIINVTIRRNPSGKYFISILAETDVQPLVKTESAIGIDLGITDFAILSDGHKIDNNKFTSNMEKKLKREQRKLSRRALHAKNNGINLLGAKNYQKQKRKVARLYDKVLNQRADFLNKLSTAIIKNHDVICIEDLNTKGMLRNHKLAKSISDVSWSSFVTKLQYKADWYGKTLVKISRGFPSSQLCSVCGHHTGKKSLEVREWTCPACHMHHDRDINASNNILAEGLRIVASA</sequence>
<keyword evidence="5" id="KW-0862">Zinc</keyword>
<feature type="domain" description="Cas12f1-like TNB" evidence="9">
    <location>
        <begin position="299"/>
        <end position="366"/>
    </location>
</feature>
<evidence type="ECO:0000256" key="4">
    <source>
        <dbReference type="ARBA" id="ARBA00022723"/>
    </source>
</evidence>
<evidence type="ECO:0000313" key="12">
    <source>
        <dbReference type="Proteomes" id="UP000637359"/>
    </source>
</evidence>
<proteinExistence type="inferred from homology"/>
<dbReference type="Pfam" id="PF12323">
    <property type="entry name" value="HTH_OrfB_IS605"/>
    <property type="match status" value="1"/>
</dbReference>
<protein>
    <submittedName>
        <fullName evidence="11">IS200/IS605 family element transposase accessory protein TnpB</fullName>
    </submittedName>
</protein>
<dbReference type="Proteomes" id="UP000637359">
    <property type="component" value="Unassembled WGS sequence"/>
</dbReference>
<comment type="similarity">
    <text evidence="2">In the N-terminal section; belongs to the transposase 2 family.</text>
</comment>
<dbReference type="GO" id="GO:0006310">
    <property type="term" value="P:DNA recombination"/>
    <property type="evidence" value="ECO:0007669"/>
    <property type="project" value="UniProtKB-KW"/>
</dbReference>
<dbReference type="NCBIfam" id="TIGR01766">
    <property type="entry name" value="IS200/IS605 family accessory protein TnpB-like domain"/>
    <property type="match status" value="1"/>
</dbReference>
<evidence type="ECO:0000259" key="8">
    <source>
        <dbReference type="Pfam" id="PF01385"/>
    </source>
</evidence>
<evidence type="ECO:0000313" key="11">
    <source>
        <dbReference type="EMBL" id="MBC5638099.1"/>
    </source>
</evidence>
<evidence type="ECO:0000256" key="7">
    <source>
        <dbReference type="ARBA" id="ARBA00023172"/>
    </source>
</evidence>
<dbReference type="InterPro" id="IPR010095">
    <property type="entry name" value="Cas12f1-like_TNB"/>
</dbReference>
<evidence type="ECO:0000259" key="10">
    <source>
        <dbReference type="Pfam" id="PF12323"/>
    </source>
</evidence>
<dbReference type="EMBL" id="JACOOL010000012">
    <property type="protein sequence ID" value="MBC5638099.1"/>
    <property type="molecule type" value="Genomic_DNA"/>
</dbReference>
<dbReference type="RefSeq" id="WP_186870803.1">
    <property type="nucleotide sequence ID" value="NZ_JACOOL010000012.1"/>
</dbReference>
<feature type="domain" description="Probable transposase IS891/IS1136/IS1341" evidence="8">
    <location>
        <begin position="167"/>
        <end position="287"/>
    </location>
</feature>
<dbReference type="InterPro" id="IPR001959">
    <property type="entry name" value="Transposase"/>
</dbReference>
<evidence type="ECO:0000256" key="3">
    <source>
        <dbReference type="ARBA" id="ARBA00022578"/>
    </source>
</evidence>
<feature type="domain" description="Transposase putative helix-turn-helix" evidence="10">
    <location>
        <begin position="1"/>
        <end position="48"/>
    </location>
</feature>
<dbReference type="InterPro" id="IPR053522">
    <property type="entry name" value="RNA-guided_endonuclease_TnpB"/>
</dbReference>
<reference evidence="11" key="1">
    <citation type="submission" date="2020-08" db="EMBL/GenBank/DDBJ databases">
        <title>Genome public.</title>
        <authorList>
            <person name="Liu C."/>
            <person name="Sun Q."/>
        </authorList>
    </citation>
    <scope>NUCLEOTIDE SEQUENCE</scope>
    <source>
        <strain evidence="11">BX22</strain>
    </source>
</reference>
<dbReference type="NCBIfam" id="NF040570">
    <property type="entry name" value="guided_TnpB"/>
    <property type="match status" value="1"/>
</dbReference>
<dbReference type="PANTHER" id="PTHR30405:SF25">
    <property type="entry name" value="RNA-GUIDED DNA ENDONUCLEASE INSQ-RELATED"/>
    <property type="match status" value="1"/>
</dbReference>
<dbReference type="PANTHER" id="PTHR30405">
    <property type="entry name" value="TRANSPOSASE"/>
    <property type="match status" value="1"/>
</dbReference>
<organism evidence="11 12">
    <name type="scientific">Ornithinibacillus hominis</name>
    <dbReference type="NCBI Taxonomy" id="2763055"/>
    <lineage>
        <taxon>Bacteria</taxon>
        <taxon>Bacillati</taxon>
        <taxon>Bacillota</taxon>
        <taxon>Bacilli</taxon>
        <taxon>Bacillales</taxon>
        <taxon>Bacillaceae</taxon>
        <taxon>Ornithinibacillus</taxon>
    </lineage>
</organism>
<keyword evidence="6" id="KW-0238">DNA-binding</keyword>
<evidence type="ECO:0000256" key="5">
    <source>
        <dbReference type="ARBA" id="ARBA00022833"/>
    </source>
</evidence>
<dbReference type="GO" id="GO:0046872">
    <property type="term" value="F:metal ion binding"/>
    <property type="evidence" value="ECO:0007669"/>
    <property type="project" value="UniProtKB-KW"/>
</dbReference>
<dbReference type="NCBIfam" id="NF038281">
    <property type="entry name" value="IS200_TnpB"/>
    <property type="match status" value="1"/>
</dbReference>
<dbReference type="InterPro" id="IPR051399">
    <property type="entry name" value="RNA-guided_DNA_endo/Transpos"/>
</dbReference>
<dbReference type="Pfam" id="PF01385">
    <property type="entry name" value="OrfB_IS605"/>
    <property type="match status" value="1"/>
</dbReference>
<evidence type="ECO:0000256" key="1">
    <source>
        <dbReference type="ARBA" id="ARBA00008761"/>
    </source>
</evidence>
<evidence type="ECO:0000256" key="6">
    <source>
        <dbReference type="ARBA" id="ARBA00023125"/>
    </source>
</evidence>
<keyword evidence="4" id="KW-0479">Metal-binding</keyword>
<dbReference type="GO" id="GO:0032196">
    <property type="term" value="P:transposition"/>
    <property type="evidence" value="ECO:0007669"/>
    <property type="project" value="UniProtKB-KW"/>
</dbReference>
<name>A0A923L800_9BACI</name>
<comment type="caution">
    <text evidence="11">The sequence shown here is derived from an EMBL/GenBank/DDBJ whole genome shotgun (WGS) entry which is preliminary data.</text>
</comment>
<keyword evidence="7" id="KW-0233">DNA recombination</keyword>
<evidence type="ECO:0000256" key="2">
    <source>
        <dbReference type="ARBA" id="ARBA00011044"/>
    </source>
</evidence>
<dbReference type="GO" id="GO:0003677">
    <property type="term" value="F:DNA binding"/>
    <property type="evidence" value="ECO:0007669"/>
    <property type="project" value="UniProtKB-KW"/>
</dbReference>
<evidence type="ECO:0000259" key="9">
    <source>
        <dbReference type="Pfam" id="PF07282"/>
    </source>
</evidence>
<dbReference type="Pfam" id="PF07282">
    <property type="entry name" value="Cas12f1-like_TNB"/>
    <property type="match status" value="1"/>
</dbReference>
<dbReference type="InterPro" id="IPR021027">
    <property type="entry name" value="Transposase_put_HTH"/>
</dbReference>